<dbReference type="SUPFAM" id="SSF48371">
    <property type="entry name" value="ARM repeat"/>
    <property type="match status" value="1"/>
</dbReference>
<dbReference type="AlphaFoldDB" id="A0AAW2PKC0"/>
<dbReference type="PANTHER" id="PTHR46168">
    <property type="entry name" value="ARMADILLO REPEAT ONLY 4"/>
    <property type="match status" value="1"/>
</dbReference>
<accession>A0AAW2PKC0</accession>
<dbReference type="PANTHER" id="PTHR46168:SF8">
    <property type="entry name" value="ARMADILLO REPEAT ONLY 1"/>
    <property type="match status" value="1"/>
</dbReference>
<proteinExistence type="predicted"/>
<feature type="compositionally biased region" description="Polar residues" evidence="1">
    <location>
        <begin position="57"/>
        <end position="67"/>
    </location>
</feature>
<feature type="region of interest" description="Disordered" evidence="1">
    <location>
        <begin position="57"/>
        <end position="76"/>
    </location>
</feature>
<evidence type="ECO:0000256" key="1">
    <source>
        <dbReference type="SAM" id="MobiDB-lite"/>
    </source>
</evidence>
<name>A0AAW2PKC0_SESRA</name>
<protein>
    <submittedName>
        <fullName evidence="2">Uncharacterized protein</fullName>
    </submittedName>
</protein>
<gene>
    <name evidence="2" type="ORF">Sradi_4046500</name>
</gene>
<dbReference type="InterPro" id="IPR016024">
    <property type="entry name" value="ARM-type_fold"/>
</dbReference>
<dbReference type="EMBL" id="JACGWJ010000017">
    <property type="protein sequence ID" value="KAL0355996.1"/>
    <property type="molecule type" value="Genomic_DNA"/>
</dbReference>
<reference evidence="2" key="2">
    <citation type="journal article" date="2024" name="Plant">
        <title>Genomic evolution and insights into agronomic trait innovations of Sesamum species.</title>
        <authorList>
            <person name="Miao H."/>
            <person name="Wang L."/>
            <person name="Qu L."/>
            <person name="Liu H."/>
            <person name="Sun Y."/>
            <person name="Le M."/>
            <person name="Wang Q."/>
            <person name="Wei S."/>
            <person name="Zheng Y."/>
            <person name="Lin W."/>
            <person name="Duan Y."/>
            <person name="Cao H."/>
            <person name="Xiong S."/>
            <person name="Wang X."/>
            <person name="Wei L."/>
            <person name="Li C."/>
            <person name="Ma Q."/>
            <person name="Ju M."/>
            <person name="Zhao R."/>
            <person name="Li G."/>
            <person name="Mu C."/>
            <person name="Tian Q."/>
            <person name="Mei H."/>
            <person name="Zhang T."/>
            <person name="Gao T."/>
            <person name="Zhang H."/>
        </authorList>
    </citation>
    <scope>NUCLEOTIDE SEQUENCE</scope>
    <source>
        <strain evidence="2">G02</strain>
    </source>
</reference>
<reference evidence="2" key="1">
    <citation type="submission" date="2020-06" db="EMBL/GenBank/DDBJ databases">
        <authorList>
            <person name="Li T."/>
            <person name="Hu X."/>
            <person name="Zhang T."/>
            <person name="Song X."/>
            <person name="Zhang H."/>
            <person name="Dai N."/>
            <person name="Sheng W."/>
            <person name="Hou X."/>
            <person name="Wei L."/>
        </authorList>
    </citation>
    <scope>NUCLEOTIDE SEQUENCE</scope>
    <source>
        <strain evidence="2">G02</strain>
        <tissue evidence="2">Leaf</tissue>
    </source>
</reference>
<dbReference type="Gene3D" id="1.25.10.10">
    <property type="entry name" value="Leucine-rich Repeat Variant"/>
    <property type="match status" value="1"/>
</dbReference>
<sequence>MLSWWLIQIQTRTRMVSIGAETRTTISSFRVTLGPRWNKTTIQMHDVVANTMAKNSSTLQTQGNGANENKKTNHQTHQLQDNRIALAAFCILNLPLRPPKLLSTNFLELSRGRSRLCSFPASGHGNLARTFRATETRFIGPLVRLLEDREPEVIAETAKALNKFAGPDNFLHDTHCKSIINAGGTKHLVPLVYFGEQMVQIPSFILLCYLAMHIPESEMIAQDDVLILLEWSTKQPNLMQDEAIETLVFESKKRVELYQSRVSKGYH</sequence>
<organism evidence="2">
    <name type="scientific">Sesamum radiatum</name>
    <name type="common">Black benniseed</name>
    <dbReference type="NCBI Taxonomy" id="300843"/>
    <lineage>
        <taxon>Eukaryota</taxon>
        <taxon>Viridiplantae</taxon>
        <taxon>Streptophyta</taxon>
        <taxon>Embryophyta</taxon>
        <taxon>Tracheophyta</taxon>
        <taxon>Spermatophyta</taxon>
        <taxon>Magnoliopsida</taxon>
        <taxon>eudicotyledons</taxon>
        <taxon>Gunneridae</taxon>
        <taxon>Pentapetalae</taxon>
        <taxon>asterids</taxon>
        <taxon>lamiids</taxon>
        <taxon>Lamiales</taxon>
        <taxon>Pedaliaceae</taxon>
        <taxon>Sesamum</taxon>
    </lineage>
</organism>
<dbReference type="InterPro" id="IPR011989">
    <property type="entry name" value="ARM-like"/>
</dbReference>
<evidence type="ECO:0000313" key="2">
    <source>
        <dbReference type="EMBL" id="KAL0355996.1"/>
    </source>
</evidence>
<comment type="caution">
    <text evidence="2">The sequence shown here is derived from an EMBL/GenBank/DDBJ whole genome shotgun (WGS) entry which is preliminary data.</text>
</comment>